<dbReference type="Proteomes" id="UP000255233">
    <property type="component" value="Unassembled WGS sequence"/>
</dbReference>
<gene>
    <name evidence="1" type="ORF">NCTC11190_00903</name>
</gene>
<proteinExistence type="predicted"/>
<keyword evidence="2" id="KW-1185">Reference proteome</keyword>
<protein>
    <submittedName>
        <fullName evidence="1">Uncharacterized protein</fullName>
    </submittedName>
</protein>
<reference evidence="1 2" key="1">
    <citation type="submission" date="2018-06" db="EMBL/GenBank/DDBJ databases">
        <authorList>
            <consortium name="Pathogen Informatics"/>
            <person name="Doyle S."/>
        </authorList>
    </citation>
    <scope>NUCLEOTIDE SEQUENCE [LARGE SCALE GENOMIC DNA]</scope>
    <source>
        <strain evidence="1 2">NCTC11190</strain>
    </source>
</reference>
<dbReference type="OrthoDB" id="9929244at2"/>
<evidence type="ECO:0000313" key="1">
    <source>
        <dbReference type="EMBL" id="SUE33693.1"/>
    </source>
</evidence>
<dbReference type="RefSeq" id="WP_027290344.1">
    <property type="nucleotide sequence ID" value="NZ_CANTWR010000007.1"/>
</dbReference>
<evidence type="ECO:0000313" key="2">
    <source>
        <dbReference type="Proteomes" id="UP000255233"/>
    </source>
</evidence>
<accession>A0A379MQ96</accession>
<sequence length="187" mass="21203">MSWLFDDVFEHRDEAQAVLDRVRKARSELKIRYERIDEFTWVERGRKSETSNTTMMTENTVTRQEAEQAIAIYRTAKTAKQESEAQMAAAERIIERFGRMHIDEFADGRLVLDSGTLAVRAGTAKPVKDGRSLGAAARSELAARLPSAYVRLSCDFAGLYGCRDKLVRQLLASRGIEIVREDKFVVL</sequence>
<name>A0A379MQ96_9BACT</name>
<organism evidence="1 2">
    <name type="scientific">Rikenella microfusus</name>
    <dbReference type="NCBI Taxonomy" id="28139"/>
    <lineage>
        <taxon>Bacteria</taxon>
        <taxon>Pseudomonadati</taxon>
        <taxon>Bacteroidota</taxon>
        <taxon>Bacteroidia</taxon>
        <taxon>Bacteroidales</taxon>
        <taxon>Rikenellaceae</taxon>
        <taxon>Rikenella</taxon>
    </lineage>
</organism>
<dbReference type="EMBL" id="UGVL01000001">
    <property type="protein sequence ID" value="SUE33693.1"/>
    <property type="molecule type" value="Genomic_DNA"/>
</dbReference>
<dbReference type="AlphaFoldDB" id="A0A379MQ96"/>